<keyword evidence="3" id="KW-1185">Reference proteome</keyword>
<evidence type="ECO:0000313" key="3">
    <source>
        <dbReference type="Proteomes" id="UP000221024"/>
    </source>
</evidence>
<name>A0A2H3NRH5_9BACT</name>
<feature type="chain" id="PRO_5013547647" description="Lipoprotein" evidence="1">
    <location>
        <begin position="32"/>
        <end position="223"/>
    </location>
</feature>
<dbReference type="OrthoDB" id="1433698at2"/>
<gene>
    <name evidence="2" type="ORF">CRI93_11320</name>
</gene>
<evidence type="ECO:0000313" key="2">
    <source>
        <dbReference type="EMBL" id="PEN06061.1"/>
    </source>
</evidence>
<evidence type="ECO:0000256" key="1">
    <source>
        <dbReference type="SAM" id="SignalP"/>
    </source>
</evidence>
<comment type="caution">
    <text evidence="2">The sequence shown here is derived from an EMBL/GenBank/DDBJ whole genome shotgun (WGS) entry which is preliminary data.</text>
</comment>
<accession>A0A2H3NRH5</accession>
<feature type="signal peptide" evidence="1">
    <location>
        <begin position="1"/>
        <end position="31"/>
    </location>
</feature>
<dbReference type="RefSeq" id="WP_098062750.1">
    <property type="nucleotide sequence ID" value="NZ_PDEP01000010.1"/>
</dbReference>
<evidence type="ECO:0008006" key="4">
    <source>
        <dbReference type="Google" id="ProtNLM"/>
    </source>
</evidence>
<dbReference type="EMBL" id="PDEP01000010">
    <property type="protein sequence ID" value="PEN06061.1"/>
    <property type="molecule type" value="Genomic_DNA"/>
</dbReference>
<reference evidence="2 3" key="1">
    <citation type="submission" date="2017-10" db="EMBL/GenBank/DDBJ databases">
        <title>Draft genome of Longimonas halophila.</title>
        <authorList>
            <person name="Goh K.M."/>
            <person name="Shamsir M.S."/>
            <person name="Lim S.W."/>
        </authorList>
    </citation>
    <scope>NUCLEOTIDE SEQUENCE [LARGE SCALE GENOMIC DNA]</scope>
    <source>
        <strain evidence="2 3">KCTC 42399</strain>
    </source>
</reference>
<sequence>MRRRPLAMRFLLTACLLATGLALLPACGLTGSECGPFDTPTAPVVDFDSQALAATQDPSDAWPRLSPIEDDTLTEGHFAIYMQALDARRATLGLDASARPSTPASWSLIPTAHACTPPSIAAIGTISDLRIYSSTPLFDGYSTDDNLASLFDIAVRDLDGPARIAPLETFLSGPAEFAREIALVLTETPDTSAEAQFTVEYRQDSGELERYTFTTNPVVMQSE</sequence>
<keyword evidence="1" id="KW-0732">Signal</keyword>
<dbReference type="Proteomes" id="UP000221024">
    <property type="component" value="Unassembled WGS sequence"/>
</dbReference>
<proteinExistence type="predicted"/>
<protein>
    <recommendedName>
        <fullName evidence="4">Lipoprotein</fullName>
    </recommendedName>
</protein>
<organism evidence="2 3">
    <name type="scientific">Longimonas halophila</name>
    <dbReference type="NCBI Taxonomy" id="1469170"/>
    <lineage>
        <taxon>Bacteria</taxon>
        <taxon>Pseudomonadati</taxon>
        <taxon>Rhodothermota</taxon>
        <taxon>Rhodothermia</taxon>
        <taxon>Rhodothermales</taxon>
        <taxon>Salisaetaceae</taxon>
        <taxon>Longimonas</taxon>
    </lineage>
</organism>
<dbReference type="AlphaFoldDB" id="A0A2H3NRH5"/>